<feature type="non-terminal residue" evidence="1">
    <location>
        <position position="43"/>
    </location>
</feature>
<dbReference type="Proteomes" id="UP001295469">
    <property type="component" value="Chromosome C05"/>
</dbReference>
<accession>A0A816KVC2</accession>
<protein>
    <submittedName>
        <fullName evidence="1">(rape) hypothetical protein</fullName>
    </submittedName>
</protein>
<gene>
    <name evidence="1" type="ORF">DARMORV10_C05P13570.1</name>
</gene>
<organism evidence="1">
    <name type="scientific">Brassica napus</name>
    <name type="common">Rape</name>
    <dbReference type="NCBI Taxonomy" id="3708"/>
    <lineage>
        <taxon>Eukaryota</taxon>
        <taxon>Viridiplantae</taxon>
        <taxon>Streptophyta</taxon>
        <taxon>Embryophyta</taxon>
        <taxon>Tracheophyta</taxon>
        <taxon>Spermatophyta</taxon>
        <taxon>Magnoliopsida</taxon>
        <taxon>eudicotyledons</taxon>
        <taxon>Gunneridae</taxon>
        <taxon>Pentapetalae</taxon>
        <taxon>rosids</taxon>
        <taxon>malvids</taxon>
        <taxon>Brassicales</taxon>
        <taxon>Brassicaceae</taxon>
        <taxon>Brassiceae</taxon>
        <taxon>Brassica</taxon>
    </lineage>
</organism>
<sequence>MREAGFTEQRSPPSLSSGWITAQRHSYPSWPAGSYPAEPPTFL</sequence>
<dbReference type="AlphaFoldDB" id="A0A816KVC2"/>
<dbReference type="EMBL" id="HG994369">
    <property type="protein sequence ID" value="CAF1925859.1"/>
    <property type="molecule type" value="Genomic_DNA"/>
</dbReference>
<name>A0A816KVC2_BRANA</name>
<reference evidence="1" key="1">
    <citation type="submission" date="2021-01" db="EMBL/GenBank/DDBJ databases">
        <authorList>
            <consortium name="Genoscope - CEA"/>
            <person name="William W."/>
        </authorList>
    </citation>
    <scope>NUCLEOTIDE SEQUENCE</scope>
</reference>
<dbReference type="AntiFam" id="ANF00038">
    <property type="entry name" value="Overlaps SRP RNA, same strand"/>
</dbReference>
<evidence type="ECO:0000313" key="1">
    <source>
        <dbReference type="EMBL" id="CAF1925859.1"/>
    </source>
</evidence>
<proteinExistence type="predicted"/>